<dbReference type="Proteomes" id="UP000078546">
    <property type="component" value="Unassembled WGS sequence"/>
</dbReference>
<evidence type="ECO:0000313" key="4">
    <source>
        <dbReference type="Proteomes" id="UP000078560"/>
    </source>
</evidence>
<proteinExistence type="predicted"/>
<dbReference type="AlphaFoldDB" id="A0A1A8VI96"/>
<dbReference type="EMBL" id="FLQU01000008">
    <property type="protein sequence ID" value="SBS79878.1"/>
    <property type="molecule type" value="Genomic_DNA"/>
</dbReference>
<organism evidence="1 4">
    <name type="scientific">Plasmodium ovale curtisi</name>
    <dbReference type="NCBI Taxonomy" id="864141"/>
    <lineage>
        <taxon>Eukaryota</taxon>
        <taxon>Sar</taxon>
        <taxon>Alveolata</taxon>
        <taxon>Apicomplexa</taxon>
        <taxon>Aconoidasida</taxon>
        <taxon>Haemosporida</taxon>
        <taxon>Plasmodiidae</taxon>
        <taxon>Plasmodium</taxon>
        <taxon>Plasmodium (Plasmodium)</taxon>
    </lineage>
</organism>
<sequence length="71" mass="8080">MRRNVPTPQKCINKPRLKRGKKNLLMMHKDGRKASYAPISPYTYNPLPSLNMPKRIAPTCEIGSIKCSLLL</sequence>
<evidence type="ECO:0000313" key="3">
    <source>
        <dbReference type="Proteomes" id="UP000078546"/>
    </source>
</evidence>
<dbReference type="Proteomes" id="UP000078560">
    <property type="component" value="Unassembled WGS sequence"/>
</dbReference>
<reference evidence="1" key="1">
    <citation type="submission" date="2016-05" db="EMBL/GenBank/DDBJ databases">
        <authorList>
            <person name="Lavstsen T."/>
            <person name="Jespersen J.S."/>
        </authorList>
    </citation>
    <scope>NUCLEOTIDE SEQUENCE [LARGE SCALE GENOMIC DNA]</scope>
</reference>
<evidence type="ECO:0000313" key="2">
    <source>
        <dbReference type="EMBL" id="SBS80393.1"/>
    </source>
</evidence>
<name>A0A1A8VI96_PLAOA</name>
<accession>A0A1A8VI96</accession>
<evidence type="ECO:0000313" key="1">
    <source>
        <dbReference type="EMBL" id="SBS79878.1"/>
    </source>
</evidence>
<reference evidence="3 4" key="2">
    <citation type="submission" date="2016-05" db="EMBL/GenBank/DDBJ databases">
        <authorList>
            <person name="Naeem Raeece"/>
        </authorList>
    </citation>
    <scope>NUCLEOTIDE SEQUENCE [LARGE SCALE GENOMIC DNA]</scope>
</reference>
<protein>
    <submittedName>
        <fullName evidence="1">Uncharacterized protein</fullName>
    </submittedName>
</protein>
<dbReference type="EMBL" id="FLQV01000020">
    <property type="protein sequence ID" value="SBS80393.1"/>
    <property type="molecule type" value="Genomic_DNA"/>
</dbReference>
<gene>
    <name evidence="2" type="ORF">POVCU1_000700</name>
    <name evidence="1" type="ORF">POVCU2_0000640</name>
</gene>